<keyword evidence="2" id="KW-1185">Reference proteome</keyword>
<dbReference type="AlphaFoldDB" id="A0A9Q3BGC2"/>
<evidence type="ECO:0000313" key="1">
    <source>
        <dbReference type="EMBL" id="MBW0464400.1"/>
    </source>
</evidence>
<proteinExistence type="predicted"/>
<comment type="caution">
    <text evidence="1">The sequence shown here is derived from an EMBL/GenBank/DDBJ whole genome shotgun (WGS) entry which is preliminary data.</text>
</comment>
<accession>A0A9Q3BGC2</accession>
<name>A0A9Q3BGC2_9BASI</name>
<gene>
    <name evidence="1" type="ORF">O181_004115</name>
</gene>
<dbReference type="Proteomes" id="UP000765509">
    <property type="component" value="Unassembled WGS sequence"/>
</dbReference>
<dbReference type="EMBL" id="AVOT02000771">
    <property type="protein sequence ID" value="MBW0464400.1"/>
    <property type="molecule type" value="Genomic_DNA"/>
</dbReference>
<reference evidence="1" key="1">
    <citation type="submission" date="2021-03" db="EMBL/GenBank/DDBJ databases">
        <title>Draft genome sequence of rust myrtle Austropuccinia psidii MF-1, a brazilian biotype.</title>
        <authorList>
            <person name="Quecine M.C."/>
            <person name="Pachon D.M.R."/>
            <person name="Bonatelli M.L."/>
            <person name="Correr F.H."/>
            <person name="Franceschini L.M."/>
            <person name="Leite T.F."/>
            <person name="Margarido G.R.A."/>
            <person name="Almeida C.A."/>
            <person name="Ferrarezi J.A."/>
            <person name="Labate C.A."/>
        </authorList>
    </citation>
    <scope>NUCLEOTIDE SEQUENCE</scope>
    <source>
        <strain evidence="1">MF-1</strain>
    </source>
</reference>
<protein>
    <submittedName>
        <fullName evidence="1">Uncharacterized protein</fullName>
    </submittedName>
</protein>
<evidence type="ECO:0000313" key="2">
    <source>
        <dbReference type="Proteomes" id="UP000765509"/>
    </source>
</evidence>
<organism evidence="1 2">
    <name type="scientific">Austropuccinia psidii MF-1</name>
    <dbReference type="NCBI Taxonomy" id="1389203"/>
    <lineage>
        <taxon>Eukaryota</taxon>
        <taxon>Fungi</taxon>
        <taxon>Dikarya</taxon>
        <taxon>Basidiomycota</taxon>
        <taxon>Pucciniomycotina</taxon>
        <taxon>Pucciniomycetes</taxon>
        <taxon>Pucciniales</taxon>
        <taxon>Sphaerophragmiaceae</taxon>
        <taxon>Austropuccinia</taxon>
    </lineage>
</organism>
<sequence length="175" mass="19391">MCSCSVDASTLLHMQPMGVHSGGPLLACLTQEKFPCVSTITSWVAKCTMDDHTHKLEQLKPNICGSVKHSLLELGHSQKPLISLHNDFQDSVIHEFTGISACDKSHVWWHDTIHYSHQPTFSQCSSMLNGLHSGIIIPTSTIALEVTYPPLIAGIFIYIVTPQNMAQYHNPHLHV</sequence>